<dbReference type="SUPFAM" id="SSF50998">
    <property type="entry name" value="Quinoprotein alcohol dehydrogenase-like"/>
    <property type="match status" value="1"/>
</dbReference>
<name>A0ABP9HU40_9ACTN</name>
<comment type="caution">
    <text evidence="4">The sequence shown here is derived from an EMBL/GenBank/DDBJ whole genome shotgun (WGS) entry which is preliminary data.</text>
</comment>
<dbReference type="InterPro" id="IPR002372">
    <property type="entry name" value="PQQ_rpt_dom"/>
</dbReference>
<evidence type="ECO:0000313" key="4">
    <source>
        <dbReference type="EMBL" id="GAA4978766.1"/>
    </source>
</evidence>
<feature type="compositionally biased region" description="Pro residues" evidence="1">
    <location>
        <begin position="1"/>
        <end position="16"/>
    </location>
</feature>
<keyword evidence="2" id="KW-1133">Transmembrane helix</keyword>
<keyword evidence="2" id="KW-0812">Transmembrane</keyword>
<organism evidence="4 5">
    <name type="scientific">Streptomyces hyderabadensis</name>
    <dbReference type="NCBI Taxonomy" id="598549"/>
    <lineage>
        <taxon>Bacteria</taxon>
        <taxon>Bacillati</taxon>
        <taxon>Actinomycetota</taxon>
        <taxon>Actinomycetes</taxon>
        <taxon>Kitasatosporales</taxon>
        <taxon>Streptomycetaceae</taxon>
        <taxon>Streptomyces</taxon>
    </lineage>
</organism>
<evidence type="ECO:0000256" key="2">
    <source>
        <dbReference type="SAM" id="Phobius"/>
    </source>
</evidence>
<evidence type="ECO:0000256" key="1">
    <source>
        <dbReference type="SAM" id="MobiDB-lite"/>
    </source>
</evidence>
<reference evidence="5" key="1">
    <citation type="journal article" date="2019" name="Int. J. Syst. Evol. Microbiol.">
        <title>The Global Catalogue of Microorganisms (GCM) 10K type strain sequencing project: providing services to taxonomists for standard genome sequencing and annotation.</title>
        <authorList>
            <consortium name="The Broad Institute Genomics Platform"/>
            <consortium name="The Broad Institute Genome Sequencing Center for Infectious Disease"/>
            <person name="Wu L."/>
            <person name="Ma J."/>
        </authorList>
    </citation>
    <scope>NUCLEOTIDE SEQUENCE [LARGE SCALE GENOMIC DNA]</scope>
    <source>
        <strain evidence="5">JCM 17657</strain>
    </source>
</reference>
<dbReference type="EMBL" id="BAABIV010000004">
    <property type="protein sequence ID" value="GAA4978766.1"/>
    <property type="molecule type" value="Genomic_DNA"/>
</dbReference>
<evidence type="ECO:0000259" key="3">
    <source>
        <dbReference type="Pfam" id="PF13360"/>
    </source>
</evidence>
<proteinExistence type="predicted"/>
<protein>
    <submittedName>
        <fullName evidence="4">PQQ-binding-like beta-propeller repeat protein</fullName>
    </submittedName>
</protein>
<dbReference type="Gene3D" id="2.130.10.10">
    <property type="entry name" value="YVTN repeat-like/Quinoprotein amine dehydrogenase"/>
    <property type="match status" value="1"/>
</dbReference>
<dbReference type="InterPro" id="IPR011047">
    <property type="entry name" value="Quinoprotein_ADH-like_sf"/>
</dbReference>
<accession>A0ABP9HU40</accession>
<evidence type="ECO:0000313" key="5">
    <source>
        <dbReference type="Proteomes" id="UP001500610"/>
    </source>
</evidence>
<dbReference type="Proteomes" id="UP001500610">
    <property type="component" value="Unassembled WGS sequence"/>
</dbReference>
<feature type="domain" description="Pyrrolo-quinoline quinone repeat" evidence="3">
    <location>
        <begin position="192"/>
        <end position="432"/>
    </location>
</feature>
<feature type="region of interest" description="Disordered" evidence="1">
    <location>
        <begin position="1"/>
        <end position="40"/>
    </location>
</feature>
<sequence length="528" mass="56153">MSFGPPPSMPPGPATAPDPAVNRGGRHGLDDSGGPGRKRPRKLLTGLLAVILAGVLGTGGWLLWGRGGNGSEASGTSPDPVAQGPLDVRETVEKQPASSSGKMAFRFSVDDMKPGEHVEMPGMWATDRILAKGINKTVVGLGIGTDAAPGDEKWRLALDGPICGYTRDVTGDHRTAVLFRANDWADEALCNQVAFVDLDDGRLVWEAKFPVSRAGRESADATGTDKDRPGVALAPGTVAVTWGGGTIGYDMKSGDTRWSTTTTAPCQDMGVAGGRGLMVREQCWSGEDPGSAGVWQSTTYKLRKVDPATGESLWWYSLAKGVRDVHVPSVDPPVVAVSAGDSEVTDLISLDGRGHNRATISLRNGAYVAECLLTDYLQIDDCPTIAVGKDQVFIRSKDQPELPTWNWIIGFDLATGRTTRKFDSGPGALLYPVRMSGDQLLALSVSEDHIAPNALVALDPGTDEAVPYLYFDVPDEARLMTMAEHNDIVVQNGRLFFGVKSADGPADAKTKQWTYLVLGIGSSAQRKP</sequence>
<dbReference type="RefSeq" id="WP_226027542.1">
    <property type="nucleotide sequence ID" value="NZ_BAABIV010000004.1"/>
</dbReference>
<keyword evidence="2" id="KW-0472">Membrane</keyword>
<dbReference type="Pfam" id="PF13360">
    <property type="entry name" value="PQQ_2"/>
    <property type="match status" value="1"/>
</dbReference>
<keyword evidence="5" id="KW-1185">Reference proteome</keyword>
<dbReference type="InterPro" id="IPR015943">
    <property type="entry name" value="WD40/YVTN_repeat-like_dom_sf"/>
</dbReference>
<feature type="transmembrane region" description="Helical" evidence="2">
    <location>
        <begin position="43"/>
        <end position="64"/>
    </location>
</feature>
<gene>
    <name evidence="4" type="ORF">GCM10023257_15500</name>
</gene>